<dbReference type="RefSeq" id="WP_055011358.1">
    <property type="nucleotide sequence ID" value="NZ_LJPW01000188.1"/>
</dbReference>
<dbReference type="AlphaFoldDB" id="A0A0N8QQL9"/>
<dbReference type="OrthoDB" id="979776at2"/>
<dbReference type="Proteomes" id="UP000278587">
    <property type="component" value="Unassembled WGS sequence"/>
</dbReference>
<evidence type="ECO:0000313" key="2">
    <source>
        <dbReference type="Proteomes" id="UP000278587"/>
    </source>
</evidence>
<gene>
    <name evidence="1" type="ORF">ALQ84_101910</name>
</gene>
<accession>A0A0N8QQL9</accession>
<reference evidence="1 2" key="1">
    <citation type="submission" date="2018-08" db="EMBL/GenBank/DDBJ databases">
        <title>Recombination of ecologically and evolutionarily significant loci maintains genetic cohesion in the Pseudomonas syringae species complex.</title>
        <authorList>
            <person name="Dillon M."/>
            <person name="Thakur S."/>
            <person name="Almeida R.N.D."/>
            <person name="Weir B.S."/>
            <person name="Guttman D.S."/>
        </authorList>
    </citation>
    <scope>NUCLEOTIDE SEQUENCE [LARGE SCALE GENOMIC DNA]</scope>
    <source>
        <strain evidence="1 2">ICMP 4086</strain>
    </source>
</reference>
<dbReference type="EMBL" id="RBOC01000109">
    <property type="protein sequence ID" value="RMM09048.1"/>
    <property type="molecule type" value="Genomic_DNA"/>
</dbReference>
<protein>
    <submittedName>
        <fullName evidence="1">Uncharacterized protein</fullName>
    </submittedName>
</protein>
<evidence type="ECO:0000313" key="1">
    <source>
        <dbReference type="EMBL" id="RMM09048.1"/>
    </source>
</evidence>
<sequence>MYDIYEHRHSLAVWGAGRAYSRQGPGHTIAMAKHLIEKSGLGAINTADHLPPSEKMNDFIHERIQAVIDASQGVYYPKRTKGEPDAREALVCTYGRAQKLVNMYLKIKIVCAGYHDHPHVKNLHPPLDAVLLKALNSSIEIDHKSDLKVFRSKLAIAKALGKAWTKFDRSTYDAYIAAIRIFQGGQPLWAVERLWSPEREALPA</sequence>
<comment type="caution">
    <text evidence="1">The sequence shown here is derived from an EMBL/GenBank/DDBJ whole genome shotgun (WGS) entry which is preliminary data.</text>
</comment>
<organism evidence="1 2">
    <name type="scientific">Pseudomonas caricapapayae</name>
    <dbReference type="NCBI Taxonomy" id="46678"/>
    <lineage>
        <taxon>Bacteria</taxon>
        <taxon>Pseudomonadati</taxon>
        <taxon>Pseudomonadota</taxon>
        <taxon>Gammaproteobacteria</taxon>
        <taxon>Pseudomonadales</taxon>
        <taxon>Pseudomonadaceae</taxon>
        <taxon>Pseudomonas</taxon>
    </lineage>
</organism>
<proteinExistence type="predicted"/>
<name>A0A0N8QQL9_9PSED</name>